<gene>
    <name evidence="1" type="ORF">I3842_15G126700</name>
</gene>
<dbReference type="Proteomes" id="UP000811246">
    <property type="component" value="Chromosome 15"/>
</dbReference>
<name>A0A922D2B7_CARIL</name>
<evidence type="ECO:0000313" key="2">
    <source>
        <dbReference type="Proteomes" id="UP000811246"/>
    </source>
</evidence>
<proteinExistence type="predicted"/>
<protein>
    <submittedName>
        <fullName evidence="1">Uncharacterized protein</fullName>
    </submittedName>
</protein>
<dbReference type="AlphaFoldDB" id="A0A922D2B7"/>
<dbReference type="EMBL" id="CM031839">
    <property type="protein sequence ID" value="KAG6675867.1"/>
    <property type="molecule type" value="Genomic_DNA"/>
</dbReference>
<reference evidence="1" key="1">
    <citation type="submission" date="2021-01" db="EMBL/GenBank/DDBJ databases">
        <authorList>
            <person name="Lovell J.T."/>
            <person name="Bentley N."/>
            <person name="Bhattarai G."/>
            <person name="Jenkins J.W."/>
            <person name="Sreedasyam A."/>
            <person name="Alarcon Y."/>
            <person name="Bock C."/>
            <person name="Boston L."/>
            <person name="Carlson J."/>
            <person name="Cervantes K."/>
            <person name="Clermont K."/>
            <person name="Krom N."/>
            <person name="Kubenka K."/>
            <person name="Mamidi S."/>
            <person name="Mattison C."/>
            <person name="Monteros M."/>
            <person name="Pisani C."/>
            <person name="Plott C."/>
            <person name="Rajasekar S."/>
            <person name="Rhein H.S."/>
            <person name="Rohla C."/>
            <person name="Song M."/>
            <person name="Hilaire R.S."/>
            <person name="Shu S."/>
            <person name="Wells L."/>
            <person name="Wang X."/>
            <person name="Webber J."/>
            <person name="Heerema R.J."/>
            <person name="Klein P."/>
            <person name="Conner P."/>
            <person name="Grauke L."/>
            <person name="Grimwood J."/>
            <person name="Schmutz J."/>
            <person name="Randall J.J."/>
        </authorList>
    </citation>
    <scope>NUCLEOTIDE SEQUENCE</scope>
    <source>
        <tissue evidence="1">Leaf</tissue>
    </source>
</reference>
<organism evidence="1 2">
    <name type="scientific">Carya illinoinensis</name>
    <name type="common">Pecan</name>
    <dbReference type="NCBI Taxonomy" id="32201"/>
    <lineage>
        <taxon>Eukaryota</taxon>
        <taxon>Viridiplantae</taxon>
        <taxon>Streptophyta</taxon>
        <taxon>Embryophyta</taxon>
        <taxon>Tracheophyta</taxon>
        <taxon>Spermatophyta</taxon>
        <taxon>Magnoliopsida</taxon>
        <taxon>eudicotyledons</taxon>
        <taxon>Gunneridae</taxon>
        <taxon>Pentapetalae</taxon>
        <taxon>rosids</taxon>
        <taxon>fabids</taxon>
        <taxon>Fagales</taxon>
        <taxon>Juglandaceae</taxon>
        <taxon>Carya</taxon>
    </lineage>
</organism>
<comment type="caution">
    <text evidence="1">The sequence shown here is derived from an EMBL/GenBank/DDBJ whole genome shotgun (WGS) entry which is preliminary data.</text>
</comment>
<accession>A0A922D2B7</accession>
<evidence type="ECO:0000313" key="1">
    <source>
        <dbReference type="EMBL" id="KAG6675867.1"/>
    </source>
</evidence>
<sequence>MRNTTSTQIFYRIINYRLRVCDQVWRETLSTVKPLVIVDCSFSFICLCTNLHQ</sequence>